<comment type="caution">
    <text evidence="2">The sequence shown here is derived from an EMBL/GenBank/DDBJ whole genome shotgun (WGS) entry which is preliminary data.</text>
</comment>
<reference evidence="2 3" key="1">
    <citation type="submission" date="2018-03" db="EMBL/GenBank/DDBJ databases">
        <title>Whole genome sequencing of Histamine producing bacteria.</title>
        <authorList>
            <person name="Butler K."/>
        </authorList>
    </citation>
    <scope>NUCLEOTIDE SEQUENCE [LARGE SCALE GENOMIC DNA]</scope>
    <source>
        <strain evidence="2 3">DSM 16190</strain>
    </source>
</reference>
<keyword evidence="1" id="KW-0175">Coiled coil</keyword>
<dbReference type="Proteomes" id="UP000240904">
    <property type="component" value="Unassembled WGS sequence"/>
</dbReference>
<dbReference type="RefSeq" id="WP_107282552.1">
    <property type="nucleotide sequence ID" value="NZ_PYMC01000003.1"/>
</dbReference>
<dbReference type="OrthoDB" id="9874622at2"/>
<feature type="coiled-coil region" evidence="1">
    <location>
        <begin position="45"/>
        <end position="86"/>
    </location>
</feature>
<protein>
    <recommendedName>
        <fullName evidence="4">DUF2570 domain-containing protein</fullName>
    </recommendedName>
</protein>
<evidence type="ECO:0000256" key="1">
    <source>
        <dbReference type="SAM" id="Coils"/>
    </source>
</evidence>
<name>A0A2T3N1J5_9GAMM</name>
<sequence>MLSNIKAYFGFGVGLSLVVSLLFNYSQSQVNENLSTQLITSNLSVKSLTAKNQALDNQMQALLLDRDVAQQAADENQREVLKLRRDALVKVKEVRTVIQHEDCYSRPLPDNVIKRMHYN</sequence>
<evidence type="ECO:0000313" key="3">
    <source>
        <dbReference type="Proteomes" id="UP000240904"/>
    </source>
</evidence>
<proteinExistence type="predicted"/>
<dbReference type="Pfam" id="PF10828">
    <property type="entry name" value="DUF2570"/>
    <property type="match status" value="1"/>
</dbReference>
<accession>A0A2T3N1J5</accession>
<dbReference type="EMBL" id="PYMC01000003">
    <property type="protein sequence ID" value="PSW06172.1"/>
    <property type="molecule type" value="Genomic_DNA"/>
</dbReference>
<dbReference type="AlphaFoldDB" id="A0A2T3N1J5"/>
<organism evidence="2 3">
    <name type="scientific">Photobacterium lipolyticum</name>
    <dbReference type="NCBI Taxonomy" id="266810"/>
    <lineage>
        <taxon>Bacteria</taxon>
        <taxon>Pseudomonadati</taxon>
        <taxon>Pseudomonadota</taxon>
        <taxon>Gammaproteobacteria</taxon>
        <taxon>Vibrionales</taxon>
        <taxon>Vibrionaceae</taxon>
        <taxon>Photobacterium</taxon>
    </lineage>
</organism>
<evidence type="ECO:0000313" key="2">
    <source>
        <dbReference type="EMBL" id="PSW06172.1"/>
    </source>
</evidence>
<dbReference type="InterPro" id="IPR022538">
    <property type="entry name" value="DUF2570"/>
</dbReference>
<keyword evidence="3" id="KW-1185">Reference proteome</keyword>
<evidence type="ECO:0008006" key="4">
    <source>
        <dbReference type="Google" id="ProtNLM"/>
    </source>
</evidence>
<gene>
    <name evidence="2" type="ORF">C9I89_06590</name>
</gene>